<dbReference type="EMBL" id="MCOG01000071">
    <property type="protein sequence ID" value="ORY57048.1"/>
    <property type="molecule type" value="Genomic_DNA"/>
</dbReference>
<sequence length="766" mass="87666">MDIDDDVIDLSQVRDDFDLENIKNNQNSFENLNNTTSLFQFNNIDNNNNLSFFQNGLNKSKIISTNNNSRNIQLPFNSMDDESDTEILIPLENENEELITDVQPSFSLEHGEEDATIEIELESYEKEKYSWILKSPFKNKIFSNNNISINSNNNINNTSDNNSIDNNNNNNINSNNYNSNYNTSIISSNCSLNSVDFSFSNNNNKLHIPEAFHSNSNNHLISTISNNAVNNNENTTVDFNLNEHDKKYTSENNDIENKSFLDIVENKNGLLQKEHELNILEDNNLFKTDLNLENIGSLKTGDSLDVPKDFLTTNTIKPFINSGGILKQNNKSNDYSNVNNNLEKYKFKQDINNEYSSNLNKPAFYKEKFASLNKDINNKNSIANTKNDITSKDSNGLERNINNNMTNLSNNHSETRTPDMELSFEKLHHSPPSFLSSNSNDSFSKFSNDKPSESKKINSFSNDNSSFYGENKGLKSIEKRRSLSSLNLNHFSFNNTRNAEIDKKIEEIRERLKRNEKHDNKSKGNILNDTTFHFNTKTNFEPEIKINQENLFNNDSKKINLNDDDSDEASEILNSTSFDQLEISSEKEKRPPSKKKPFSLDSIKNLNSDSFSLNLKLSSSSNSPNNTSLLHQYKRSSIPTFSQFYPNNKTNKTQKDSKKSKNSLLNIPRSESPTLEQQLSNPASTFRVAKYARLNTKLPMPSKVPRKLYDEYLNLRNDPMNNLQNVVEIKPVEPRKQAIPISKLRQPSKLRLRPNILNSSIHNNSS</sequence>
<reference evidence="2 3" key="1">
    <citation type="submission" date="2016-08" db="EMBL/GenBank/DDBJ databases">
        <title>A Parts List for Fungal Cellulosomes Revealed by Comparative Genomics.</title>
        <authorList>
            <consortium name="DOE Joint Genome Institute"/>
            <person name="Haitjema C.H."/>
            <person name="Gilmore S.P."/>
            <person name="Henske J.K."/>
            <person name="Solomon K.V."/>
            <person name="De Groot R."/>
            <person name="Kuo A."/>
            <person name="Mondo S.J."/>
            <person name="Salamov A.A."/>
            <person name="Labutti K."/>
            <person name="Zhao Z."/>
            <person name="Chiniquy J."/>
            <person name="Barry K."/>
            <person name="Brewer H.M."/>
            <person name="Purvine S.O."/>
            <person name="Wright A.T."/>
            <person name="Boxma B."/>
            <person name="Van Alen T."/>
            <person name="Hackstein J.H."/>
            <person name="Baker S.E."/>
            <person name="Grigoriev I.V."/>
            <person name="O'Malley M.A."/>
        </authorList>
    </citation>
    <scope>NUCLEOTIDE SEQUENCE [LARGE SCALE GENOMIC DNA]</scope>
    <source>
        <strain evidence="2 3">G1</strain>
    </source>
</reference>
<accession>A0A1Y2DCR0</accession>
<proteinExistence type="predicted"/>
<gene>
    <name evidence="2" type="ORF">LY90DRAFT_669248</name>
</gene>
<evidence type="ECO:0000313" key="3">
    <source>
        <dbReference type="Proteomes" id="UP000193920"/>
    </source>
</evidence>
<feature type="region of interest" description="Disordered" evidence="1">
    <location>
        <begin position="428"/>
        <end position="470"/>
    </location>
</feature>
<feature type="compositionally biased region" description="Polar residues" evidence="1">
    <location>
        <begin position="457"/>
        <end position="468"/>
    </location>
</feature>
<feature type="compositionally biased region" description="Low complexity" evidence="1">
    <location>
        <begin position="430"/>
        <end position="446"/>
    </location>
</feature>
<protein>
    <submittedName>
        <fullName evidence="2">Uncharacterized protein</fullName>
    </submittedName>
</protein>
<evidence type="ECO:0000313" key="2">
    <source>
        <dbReference type="EMBL" id="ORY57048.1"/>
    </source>
</evidence>
<feature type="compositionally biased region" description="Basic and acidic residues" evidence="1">
    <location>
        <begin position="447"/>
        <end position="456"/>
    </location>
</feature>
<dbReference type="OrthoDB" id="2159351at2759"/>
<feature type="compositionally biased region" description="Polar residues" evidence="1">
    <location>
        <begin position="640"/>
        <end position="651"/>
    </location>
</feature>
<dbReference type="Proteomes" id="UP000193920">
    <property type="component" value="Unassembled WGS sequence"/>
</dbReference>
<dbReference type="STRING" id="1754190.A0A1Y2DCR0"/>
<keyword evidence="3" id="KW-1185">Reference proteome</keyword>
<organism evidence="2 3">
    <name type="scientific">Neocallimastix californiae</name>
    <dbReference type="NCBI Taxonomy" id="1754190"/>
    <lineage>
        <taxon>Eukaryota</taxon>
        <taxon>Fungi</taxon>
        <taxon>Fungi incertae sedis</taxon>
        <taxon>Chytridiomycota</taxon>
        <taxon>Chytridiomycota incertae sedis</taxon>
        <taxon>Neocallimastigomycetes</taxon>
        <taxon>Neocallimastigales</taxon>
        <taxon>Neocallimastigaceae</taxon>
        <taxon>Neocallimastix</taxon>
    </lineage>
</organism>
<comment type="caution">
    <text evidence="2">The sequence shown here is derived from an EMBL/GenBank/DDBJ whole genome shotgun (WGS) entry which is preliminary data.</text>
</comment>
<feature type="region of interest" description="Disordered" evidence="1">
    <location>
        <begin position="640"/>
        <end position="679"/>
    </location>
</feature>
<feature type="region of interest" description="Disordered" evidence="1">
    <location>
        <begin position="575"/>
        <end position="601"/>
    </location>
</feature>
<feature type="compositionally biased region" description="Polar residues" evidence="1">
    <location>
        <begin position="669"/>
        <end position="679"/>
    </location>
</feature>
<evidence type="ECO:0000256" key="1">
    <source>
        <dbReference type="SAM" id="MobiDB-lite"/>
    </source>
</evidence>
<name>A0A1Y2DCR0_9FUNG</name>
<dbReference type="AlphaFoldDB" id="A0A1Y2DCR0"/>